<keyword evidence="1" id="KW-1133">Transmembrane helix</keyword>
<evidence type="ECO:0000313" key="2">
    <source>
        <dbReference type="EMBL" id="MBB4839646.1"/>
    </source>
</evidence>
<comment type="caution">
    <text evidence="2">The sequence shown here is derived from an EMBL/GenBank/DDBJ whole genome shotgun (WGS) entry which is preliminary data.</text>
</comment>
<evidence type="ECO:0000313" key="3">
    <source>
        <dbReference type="Proteomes" id="UP000575241"/>
    </source>
</evidence>
<name>A0A7W7K2T0_9SPHN</name>
<dbReference type="Proteomes" id="UP000575241">
    <property type="component" value="Unassembled WGS sequence"/>
</dbReference>
<keyword evidence="1" id="KW-0472">Membrane</keyword>
<dbReference type="AlphaFoldDB" id="A0A7W7K2T0"/>
<reference evidence="2 3" key="1">
    <citation type="submission" date="2020-08" db="EMBL/GenBank/DDBJ databases">
        <title>Functional genomics of gut bacteria from endangered species of beetles.</title>
        <authorList>
            <person name="Carlos-Shanley C."/>
        </authorList>
    </citation>
    <scope>NUCLEOTIDE SEQUENCE [LARGE SCALE GENOMIC DNA]</scope>
    <source>
        <strain evidence="2 3">S00224</strain>
    </source>
</reference>
<sequence>MSRLIVALIVILVVLVGGLFFLAGRETKKEPVRMEKVVPLENLAN</sequence>
<evidence type="ECO:0000256" key="1">
    <source>
        <dbReference type="SAM" id="Phobius"/>
    </source>
</evidence>
<keyword evidence="1" id="KW-0812">Transmembrane</keyword>
<organism evidence="2 3">
    <name type="scientific">Sphingomonas kyeonggiensis</name>
    <dbReference type="NCBI Taxonomy" id="1268553"/>
    <lineage>
        <taxon>Bacteria</taxon>
        <taxon>Pseudomonadati</taxon>
        <taxon>Pseudomonadota</taxon>
        <taxon>Alphaproteobacteria</taxon>
        <taxon>Sphingomonadales</taxon>
        <taxon>Sphingomonadaceae</taxon>
        <taxon>Sphingomonas</taxon>
    </lineage>
</organism>
<gene>
    <name evidence="2" type="ORF">HNP52_002715</name>
</gene>
<protein>
    <submittedName>
        <fullName evidence="2">Preprotein translocase subunit YajC</fullName>
    </submittedName>
</protein>
<feature type="transmembrane region" description="Helical" evidence="1">
    <location>
        <begin position="6"/>
        <end position="24"/>
    </location>
</feature>
<dbReference type="EMBL" id="JACHLN010000002">
    <property type="protein sequence ID" value="MBB4839646.1"/>
    <property type="molecule type" value="Genomic_DNA"/>
</dbReference>
<proteinExistence type="predicted"/>
<keyword evidence="3" id="KW-1185">Reference proteome</keyword>
<accession>A0A7W7K2T0</accession>
<dbReference type="RefSeq" id="WP_165828499.1">
    <property type="nucleotide sequence ID" value="NZ_JACHLN010000002.1"/>
</dbReference>